<feature type="compositionally biased region" description="Polar residues" evidence="1">
    <location>
        <begin position="93"/>
        <end position="103"/>
    </location>
</feature>
<evidence type="ECO:0000256" key="1">
    <source>
        <dbReference type="SAM" id="MobiDB-lite"/>
    </source>
</evidence>
<dbReference type="OrthoDB" id="10071708at2759"/>
<dbReference type="Proteomes" id="UP000708208">
    <property type="component" value="Unassembled WGS sequence"/>
</dbReference>
<name>A0A8J2JGX3_9HEXA</name>
<evidence type="ECO:0000313" key="3">
    <source>
        <dbReference type="Proteomes" id="UP000708208"/>
    </source>
</evidence>
<evidence type="ECO:0000313" key="2">
    <source>
        <dbReference type="EMBL" id="CAG7717807.1"/>
    </source>
</evidence>
<dbReference type="PANTHER" id="PTHR34153:SF2">
    <property type="entry name" value="SI:CH211-262H13.3-RELATED"/>
    <property type="match status" value="1"/>
</dbReference>
<gene>
    <name evidence="2" type="ORF">AFUS01_LOCUS7244</name>
</gene>
<reference evidence="2" key="1">
    <citation type="submission" date="2021-06" db="EMBL/GenBank/DDBJ databases">
        <authorList>
            <person name="Hodson N. C."/>
            <person name="Mongue J. A."/>
            <person name="Jaron S. K."/>
        </authorList>
    </citation>
    <scope>NUCLEOTIDE SEQUENCE</scope>
</reference>
<accession>A0A8J2JGX3</accession>
<sequence length="353" mass="39554">MERKFAVIEFTAEKSVALVPKCWLFDCNSKCFWPPLKGQSLKTAIKRAIGPEKNWAVWEARLIRQLDDYNRGLKLVSKAEETSDLDTTDDEYPSSQRVTQTPQKSDLLYQNEEIIPATPDQLLENNSNLDLEFEIEEPFGSLLPLEGSVPITHIIDVIDSHNPIDVVEGRGTISANTSSHFQNELTEIRGMVAEHLVKIKEGIREIQNFNPATTSSKSQSIYTDLISRILIDDKEKLANFSSWIDCADNLLVLKSYLGSVGGSSVGNVTRCILMKLIGRELAVGINFTGANNKISFGSSRLYGIVIESVRKNFKGTVVTEEEISRVMKNWFRGAQDRNGGRKRPTSEQRVNAN</sequence>
<dbReference type="EMBL" id="CAJVCH010048762">
    <property type="protein sequence ID" value="CAG7717807.1"/>
    <property type="molecule type" value="Genomic_DNA"/>
</dbReference>
<feature type="compositionally biased region" description="Acidic residues" evidence="1">
    <location>
        <begin position="82"/>
        <end position="92"/>
    </location>
</feature>
<organism evidence="2 3">
    <name type="scientific">Allacma fusca</name>
    <dbReference type="NCBI Taxonomy" id="39272"/>
    <lineage>
        <taxon>Eukaryota</taxon>
        <taxon>Metazoa</taxon>
        <taxon>Ecdysozoa</taxon>
        <taxon>Arthropoda</taxon>
        <taxon>Hexapoda</taxon>
        <taxon>Collembola</taxon>
        <taxon>Symphypleona</taxon>
        <taxon>Sminthuridae</taxon>
        <taxon>Allacma</taxon>
    </lineage>
</organism>
<dbReference type="PANTHER" id="PTHR34153">
    <property type="entry name" value="SI:CH211-262H13.3-RELATED-RELATED"/>
    <property type="match status" value="1"/>
</dbReference>
<comment type="caution">
    <text evidence="2">The sequence shown here is derived from an EMBL/GenBank/DDBJ whole genome shotgun (WGS) entry which is preliminary data.</text>
</comment>
<feature type="region of interest" description="Disordered" evidence="1">
    <location>
        <begin position="334"/>
        <end position="353"/>
    </location>
</feature>
<keyword evidence="3" id="KW-1185">Reference proteome</keyword>
<dbReference type="AlphaFoldDB" id="A0A8J2JGX3"/>
<proteinExistence type="predicted"/>
<evidence type="ECO:0008006" key="4">
    <source>
        <dbReference type="Google" id="ProtNLM"/>
    </source>
</evidence>
<protein>
    <recommendedName>
        <fullName evidence="4">DUF4806 domain-containing protein</fullName>
    </recommendedName>
</protein>
<feature type="region of interest" description="Disordered" evidence="1">
    <location>
        <begin position="80"/>
        <end position="103"/>
    </location>
</feature>